<dbReference type="Proteomes" id="UP000515806">
    <property type="component" value="Chromosome"/>
</dbReference>
<dbReference type="GO" id="GO:0043565">
    <property type="term" value="F:sequence-specific DNA binding"/>
    <property type="evidence" value="ECO:0007669"/>
    <property type="project" value="InterPro"/>
</dbReference>
<dbReference type="KEGG" id="proe:H9L23_09860"/>
<sequence length="310" mass="36028">MMELKRSTNGNIIYKKTYPDNFEVGDAIGETVAEYRNDKARLAVTEKWFKGIHISLIEMDSDLPEDFIFESSQQHVGFLFCLHGSIAYRSGVSQDKFCSLNKNEQDINLGCLDMITFRATGQSKLLYIQFTASYFNKVTAIEPFDLLPKWMQHPIKPETSLILAHIINYKHEGRAKRLFLEARIFELIIVYLNQHQEKQNITFKQEDINKIMLAKQLVEHNLQKPSSLIELSRKVGINDYKLKKGFKELTGHTVFGYLYKIRMEKAHYFLSKEKKSVNEVSFLVGYKNAQHFIAAFKKKYHILPGSLNKN</sequence>
<evidence type="ECO:0000259" key="3">
    <source>
        <dbReference type="PROSITE" id="PS01124"/>
    </source>
</evidence>
<gene>
    <name evidence="4" type="ORF">H9L23_09860</name>
</gene>
<organism evidence="4 5">
    <name type="scientific">Pedobacter roseus</name>
    <dbReference type="NCBI Taxonomy" id="336820"/>
    <lineage>
        <taxon>Bacteria</taxon>
        <taxon>Pseudomonadati</taxon>
        <taxon>Bacteroidota</taxon>
        <taxon>Sphingobacteriia</taxon>
        <taxon>Sphingobacteriales</taxon>
        <taxon>Sphingobacteriaceae</taxon>
        <taxon>Pedobacter</taxon>
    </lineage>
</organism>
<dbReference type="InterPro" id="IPR009057">
    <property type="entry name" value="Homeodomain-like_sf"/>
</dbReference>
<dbReference type="EMBL" id="CP060723">
    <property type="protein sequence ID" value="QNN44353.1"/>
    <property type="molecule type" value="Genomic_DNA"/>
</dbReference>
<feature type="domain" description="HTH araC/xylS-type" evidence="3">
    <location>
        <begin position="212"/>
        <end position="310"/>
    </location>
</feature>
<dbReference type="InterPro" id="IPR053142">
    <property type="entry name" value="PchR_regulatory_protein"/>
</dbReference>
<dbReference type="AlphaFoldDB" id="A0A7G9QLX8"/>
<dbReference type="InterPro" id="IPR018060">
    <property type="entry name" value="HTH_AraC"/>
</dbReference>
<evidence type="ECO:0000256" key="1">
    <source>
        <dbReference type="ARBA" id="ARBA00023015"/>
    </source>
</evidence>
<dbReference type="PROSITE" id="PS01124">
    <property type="entry name" value="HTH_ARAC_FAMILY_2"/>
    <property type="match status" value="1"/>
</dbReference>
<dbReference type="PANTHER" id="PTHR47893:SF1">
    <property type="entry name" value="REGULATORY PROTEIN PCHR"/>
    <property type="match status" value="1"/>
</dbReference>
<evidence type="ECO:0000313" key="4">
    <source>
        <dbReference type="EMBL" id="QNN44353.1"/>
    </source>
</evidence>
<evidence type="ECO:0000256" key="2">
    <source>
        <dbReference type="ARBA" id="ARBA00023163"/>
    </source>
</evidence>
<dbReference type="RefSeq" id="WP_187594797.1">
    <property type="nucleotide sequence ID" value="NZ_CP060723.1"/>
</dbReference>
<name>A0A7G9QLX8_9SPHI</name>
<dbReference type="GO" id="GO:0003700">
    <property type="term" value="F:DNA-binding transcription factor activity"/>
    <property type="evidence" value="ECO:0007669"/>
    <property type="project" value="InterPro"/>
</dbReference>
<keyword evidence="1" id="KW-0805">Transcription regulation</keyword>
<dbReference type="SMART" id="SM00342">
    <property type="entry name" value="HTH_ARAC"/>
    <property type="match status" value="1"/>
</dbReference>
<dbReference type="Pfam" id="PF12833">
    <property type="entry name" value="HTH_18"/>
    <property type="match status" value="1"/>
</dbReference>
<accession>A0A7G9QLX8</accession>
<dbReference type="Gene3D" id="1.10.10.60">
    <property type="entry name" value="Homeodomain-like"/>
    <property type="match status" value="2"/>
</dbReference>
<keyword evidence="5" id="KW-1185">Reference proteome</keyword>
<proteinExistence type="predicted"/>
<dbReference type="SUPFAM" id="SSF46689">
    <property type="entry name" value="Homeodomain-like"/>
    <property type="match status" value="2"/>
</dbReference>
<protein>
    <submittedName>
        <fullName evidence="4">Helix-turn-helix transcriptional regulator</fullName>
    </submittedName>
</protein>
<keyword evidence="2" id="KW-0804">Transcription</keyword>
<reference evidence="4 5" key="1">
    <citation type="submission" date="2020-08" db="EMBL/GenBank/DDBJ databases">
        <title>Genome sequence of Pedobacter roseus KACC 11594T.</title>
        <authorList>
            <person name="Hyun D.-W."/>
            <person name="Bae J.-W."/>
        </authorList>
    </citation>
    <scope>NUCLEOTIDE SEQUENCE [LARGE SCALE GENOMIC DNA]</scope>
    <source>
        <strain evidence="4 5">KACC 11594</strain>
    </source>
</reference>
<evidence type="ECO:0000313" key="5">
    <source>
        <dbReference type="Proteomes" id="UP000515806"/>
    </source>
</evidence>
<dbReference type="PANTHER" id="PTHR47893">
    <property type="entry name" value="REGULATORY PROTEIN PCHR"/>
    <property type="match status" value="1"/>
</dbReference>